<dbReference type="Pfam" id="PF08309">
    <property type="entry name" value="LVIVD"/>
    <property type="match status" value="4"/>
</dbReference>
<dbReference type="InterPro" id="IPR013211">
    <property type="entry name" value="LVIVD"/>
</dbReference>
<dbReference type="RefSeq" id="WP_090340550.1">
    <property type="nucleotide sequence ID" value="NZ_FNXY01000009.1"/>
</dbReference>
<dbReference type="Proteomes" id="UP000199532">
    <property type="component" value="Unassembled WGS sequence"/>
</dbReference>
<dbReference type="STRING" id="408657.SAMN04487995_5347"/>
<evidence type="ECO:0000313" key="2">
    <source>
        <dbReference type="Proteomes" id="UP000199532"/>
    </source>
</evidence>
<sequence length="434" mass="48186">MKTQLLPLIIVVFSFGLFSCNDQCKETRVTRRLTPFTRSLAEIRSSVKAESKRELVRPGKIYTKGNYLFINEIKEGIHVVDNSDPTNPKFISFINIPGNGDIAVRNNILYADSYSDLVSLDITDPANAKEVGRVQNVFQFGQFDGVSWSLMGQNSAAGMISIQDFTVDFVTETVTTSCEENVSPMLLSWLDSGFLSSASFSSAGSASSAQPNGQAGSMARFALYDKFLYTVQQNRLHLFNISNPSQPTDFTTVNTNFIIETIFPYQNKLFLGTTTGMIIFDNSDPASPTQISVFQHGRACDPVVVHNDIAYVTLRTGTACQGTQNQLDLVDVSNPANPKMIKTYQMENPHGLSIDFPTLYLCEGDKGLKVFDVTDKMEIDKHMISHFKDIDAYDVISLGKTLMLIGKDGFYQFDVTDPRNIRELSKIPVNKAIP</sequence>
<keyword evidence="2" id="KW-1185">Reference proteome</keyword>
<accession>A0A1H7A439</accession>
<dbReference type="SUPFAM" id="SSF101908">
    <property type="entry name" value="Putative isomerase YbhE"/>
    <property type="match status" value="1"/>
</dbReference>
<name>A0A1H7A439_9BACT</name>
<dbReference type="EMBL" id="FNXY01000009">
    <property type="protein sequence ID" value="SEJ56782.1"/>
    <property type="molecule type" value="Genomic_DNA"/>
</dbReference>
<organism evidence="1 2">
    <name type="scientific">Dyadobacter koreensis</name>
    <dbReference type="NCBI Taxonomy" id="408657"/>
    <lineage>
        <taxon>Bacteria</taxon>
        <taxon>Pseudomonadati</taxon>
        <taxon>Bacteroidota</taxon>
        <taxon>Cytophagia</taxon>
        <taxon>Cytophagales</taxon>
        <taxon>Spirosomataceae</taxon>
        <taxon>Dyadobacter</taxon>
    </lineage>
</organism>
<gene>
    <name evidence="1" type="ORF">SAMN04487995_5347</name>
</gene>
<protein>
    <submittedName>
        <fullName evidence="1">Uncharacterized conserved protein</fullName>
    </submittedName>
</protein>
<dbReference type="AlphaFoldDB" id="A0A1H7A439"/>
<reference evidence="1 2" key="1">
    <citation type="submission" date="2016-10" db="EMBL/GenBank/DDBJ databases">
        <authorList>
            <person name="de Groot N.N."/>
        </authorList>
    </citation>
    <scope>NUCLEOTIDE SEQUENCE [LARGE SCALE GENOMIC DNA]</scope>
    <source>
        <strain evidence="1 2">DSM 19938</strain>
    </source>
</reference>
<dbReference type="PROSITE" id="PS51257">
    <property type="entry name" value="PROKAR_LIPOPROTEIN"/>
    <property type="match status" value="1"/>
</dbReference>
<dbReference type="OrthoDB" id="1521841at2"/>
<proteinExistence type="predicted"/>
<evidence type="ECO:0000313" key="1">
    <source>
        <dbReference type="EMBL" id="SEJ56782.1"/>
    </source>
</evidence>